<dbReference type="SMART" id="SM00178">
    <property type="entry name" value="SAR"/>
    <property type="match status" value="1"/>
</dbReference>
<keyword evidence="8" id="KW-0931">ER-Golgi transport</keyword>
<comment type="caution">
    <text evidence="14">The sequence shown here is derived from an EMBL/GenBank/DDBJ whole genome shotgun (WGS) entry which is preliminary data.</text>
</comment>
<keyword evidence="15" id="KW-1185">Reference proteome</keyword>
<dbReference type="PROSITE" id="PS51422">
    <property type="entry name" value="SAR1"/>
    <property type="match status" value="1"/>
</dbReference>
<feature type="binding site" evidence="13">
    <location>
        <begin position="70"/>
        <end position="73"/>
    </location>
    <ligand>
        <name>GTP</name>
        <dbReference type="ChEBI" id="CHEBI:37565"/>
    </ligand>
</feature>
<evidence type="ECO:0000256" key="8">
    <source>
        <dbReference type="ARBA" id="ARBA00022892"/>
    </source>
</evidence>
<evidence type="ECO:0000256" key="7">
    <source>
        <dbReference type="ARBA" id="ARBA00022824"/>
    </source>
</evidence>
<evidence type="ECO:0000256" key="11">
    <source>
        <dbReference type="ARBA" id="ARBA00023134"/>
    </source>
</evidence>
<keyword evidence="5" id="KW-0934">Plastid</keyword>
<evidence type="ECO:0000313" key="14">
    <source>
        <dbReference type="EMBL" id="KAI5059508.1"/>
    </source>
</evidence>
<keyword evidence="11 13" id="KW-0342">GTP-binding</keyword>
<dbReference type="GO" id="GO:0005794">
    <property type="term" value="C:Golgi apparatus"/>
    <property type="evidence" value="ECO:0007669"/>
    <property type="project" value="UniProtKB-SubCell"/>
</dbReference>
<dbReference type="OrthoDB" id="2011769at2759"/>
<keyword evidence="5" id="KW-0150">Chloroplast</keyword>
<dbReference type="GO" id="GO:0003924">
    <property type="term" value="F:GTPase activity"/>
    <property type="evidence" value="ECO:0007669"/>
    <property type="project" value="InterPro"/>
</dbReference>
<evidence type="ECO:0000256" key="4">
    <source>
        <dbReference type="ARBA" id="ARBA00022448"/>
    </source>
</evidence>
<evidence type="ECO:0000256" key="13">
    <source>
        <dbReference type="PIRSR" id="PIRSR606689-1"/>
    </source>
</evidence>
<keyword evidence="9" id="KW-0653">Protein transport</keyword>
<dbReference type="EMBL" id="JABFUD020000025">
    <property type="protein sequence ID" value="KAI5059508.1"/>
    <property type="molecule type" value="Genomic_DNA"/>
</dbReference>
<proteinExistence type="inferred from homology"/>
<evidence type="ECO:0000256" key="6">
    <source>
        <dbReference type="ARBA" id="ARBA00022741"/>
    </source>
</evidence>
<feature type="binding site" evidence="12">
    <location>
        <position position="73"/>
    </location>
    <ligand>
        <name>GTP</name>
        <dbReference type="ChEBI" id="CHEBI:37565"/>
    </ligand>
</feature>
<dbReference type="Gene3D" id="3.40.50.300">
    <property type="entry name" value="P-loop containing nucleotide triphosphate hydrolases"/>
    <property type="match status" value="1"/>
</dbReference>
<feature type="binding site" evidence="12">
    <location>
        <position position="117"/>
    </location>
    <ligand>
        <name>GTP</name>
        <dbReference type="ChEBI" id="CHEBI:37565"/>
    </ligand>
</feature>
<keyword evidence="10" id="KW-0333">Golgi apparatus</keyword>
<dbReference type="AlphaFoldDB" id="A0A9D4U1Y3"/>
<dbReference type="InterPro" id="IPR006689">
    <property type="entry name" value="Small_GTPase_ARF/SAR"/>
</dbReference>
<keyword evidence="4" id="KW-0813">Transport</keyword>
<feature type="binding site" evidence="12">
    <location>
        <position position="116"/>
    </location>
    <ligand>
        <name>GTP</name>
        <dbReference type="ChEBI" id="CHEBI:37565"/>
    </ligand>
</feature>
<accession>A0A9D4U1Y3</accession>
<protein>
    <submittedName>
        <fullName evidence="14">Uncharacterized protein</fullName>
    </submittedName>
</protein>
<evidence type="ECO:0000313" key="15">
    <source>
        <dbReference type="Proteomes" id="UP000886520"/>
    </source>
</evidence>
<evidence type="ECO:0000256" key="3">
    <source>
        <dbReference type="ARBA" id="ARBA00007507"/>
    </source>
</evidence>
<evidence type="ECO:0000256" key="12">
    <source>
        <dbReference type="PIRSR" id="PIRSR606687-2"/>
    </source>
</evidence>
<evidence type="ECO:0000256" key="1">
    <source>
        <dbReference type="ARBA" id="ARBA00004240"/>
    </source>
</evidence>
<keyword evidence="7" id="KW-0256">Endoplasmic reticulum</keyword>
<evidence type="ECO:0000256" key="5">
    <source>
        <dbReference type="ARBA" id="ARBA00022528"/>
    </source>
</evidence>
<dbReference type="GO" id="GO:0005525">
    <property type="term" value="F:GTP binding"/>
    <property type="evidence" value="ECO:0007669"/>
    <property type="project" value="UniProtKB-KW"/>
</dbReference>
<feature type="binding site" evidence="12">
    <location>
        <position position="70"/>
    </location>
    <ligand>
        <name>GTP</name>
        <dbReference type="ChEBI" id="CHEBI:37565"/>
    </ligand>
</feature>
<gene>
    <name evidence="14" type="ORF">GOP47_0025827</name>
</gene>
<dbReference type="InterPro" id="IPR027417">
    <property type="entry name" value="P-loop_NTPase"/>
</dbReference>
<name>A0A9D4U1Y3_ADICA</name>
<dbReference type="GO" id="GO:0005783">
    <property type="term" value="C:endoplasmic reticulum"/>
    <property type="evidence" value="ECO:0007669"/>
    <property type="project" value="UniProtKB-SubCell"/>
</dbReference>
<dbReference type="PRINTS" id="PR00328">
    <property type="entry name" value="SAR1GTPBP"/>
</dbReference>
<dbReference type="Pfam" id="PF00025">
    <property type="entry name" value="Arf"/>
    <property type="match status" value="1"/>
</dbReference>
<feature type="binding site" evidence="12">
    <location>
        <position position="71"/>
    </location>
    <ligand>
        <name>GTP</name>
        <dbReference type="ChEBI" id="CHEBI:37565"/>
    </ligand>
</feature>
<reference evidence="14" key="1">
    <citation type="submission" date="2021-01" db="EMBL/GenBank/DDBJ databases">
        <title>Adiantum capillus-veneris genome.</title>
        <authorList>
            <person name="Fang Y."/>
            <person name="Liao Q."/>
        </authorList>
    </citation>
    <scope>NUCLEOTIDE SEQUENCE</scope>
    <source>
        <strain evidence="14">H3</strain>
        <tissue evidence="14">Leaf</tissue>
    </source>
</reference>
<dbReference type="SUPFAM" id="SSF52540">
    <property type="entry name" value="P-loop containing nucleoside triphosphate hydrolases"/>
    <property type="match status" value="1"/>
</dbReference>
<comment type="similarity">
    <text evidence="3">Belongs to the small GTPase superfamily. SAR1 family.</text>
</comment>
<evidence type="ECO:0000256" key="9">
    <source>
        <dbReference type="ARBA" id="ARBA00022927"/>
    </source>
</evidence>
<dbReference type="GO" id="GO:0016192">
    <property type="term" value="P:vesicle-mediated transport"/>
    <property type="evidence" value="ECO:0007669"/>
    <property type="project" value="UniProtKB-KW"/>
</dbReference>
<dbReference type="Proteomes" id="UP000886520">
    <property type="component" value="Chromosome 25"/>
</dbReference>
<evidence type="ECO:0000256" key="10">
    <source>
        <dbReference type="ARBA" id="ARBA00023034"/>
    </source>
</evidence>
<sequence length="128" mass="14692">MTLLHMLKDAMLGDHQIACHVWKDYYDKVDGIIYLVDAANKERFAKSKEELDGLLSDDSLAQVPFFILRNKIDIPIVALEDELRYYLGLSSYTTRKGKVNLTGSNIRPTKIFMCSIIHKMGYGDGFKW</sequence>
<comment type="subcellular location">
    <subcellularLocation>
        <location evidence="1">Endoplasmic reticulum</location>
    </subcellularLocation>
    <subcellularLocation>
        <location evidence="2">Golgi apparatus</location>
    </subcellularLocation>
</comment>
<dbReference type="InterPro" id="IPR006687">
    <property type="entry name" value="Small_GTPase_SAR1"/>
</dbReference>
<keyword evidence="6 12" id="KW-0547">Nucleotide-binding</keyword>
<organism evidence="14 15">
    <name type="scientific">Adiantum capillus-veneris</name>
    <name type="common">Maidenhair fern</name>
    <dbReference type="NCBI Taxonomy" id="13818"/>
    <lineage>
        <taxon>Eukaryota</taxon>
        <taxon>Viridiplantae</taxon>
        <taxon>Streptophyta</taxon>
        <taxon>Embryophyta</taxon>
        <taxon>Tracheophyta</taxon>
        <taxon>Polypodiopsida</taxon>
        <taxon>Polypodiidae</taxon>
        <taxon>Polypodiales</taxon>
        <taxon>Pteridineae</taxon>
        <taxon>Pteridaceae</taxon>
        <taxon>Vittarioideae</taxon>
        <taxon>Adiantum</taxon>
    </lineage>
</organism>
<dbReference type="PANTHER" id="PTHR45684">
    <property type="entry name" value="RE74312P"/>
    <property type="match status" value="1"/>
</dbReference>
<dbReference type="GO" id="GO:0006886">
    <property type="term" value="P:intracellular protein transport"/>
    <property type="evidence" value="ECO:0007669"/>
    <property type="project" value="InterPro"/>
</dbReference>
<evidence type="ECO:0000256" key="2">
    <source>
        <dbReference type="ARBA" id="ARBA00004555"/>
    </source>
</evidence>